<name>A0A317VBI1_ASPEC</name>
<comment type="caution">
    <text evidence="2">The sequence shown here is derived from an EMBL/GenBank/DDBJ whole genome shotgun (WGS) entry which is preliminary data.</text>
</comment>
<sequence>MTCGSEPHSQTDYIYKSQVKLFYRSTDLGVWSIGSKLTSIPAPKILKDWKGGDHSLMLMECVLGEPLSTAWRKLSAEERENIAKQTADYLLQLRELQSDYLQKICPRGPFASDEELWKEMEGALHDSVPEAVRRLLRRRMPPVTPYTFTHGDLSYGDIVVKDGPVTGIIDWETAAYMPVWYEVWRILLRNCMPDYDVAYNLWHHYQYLCLDSILGGRHPIDEASR</sequence>
<dbReference type="CDD" id="cd05120">
    <property type="entry name" value="APH_ChoK_like"/>
    <property type="match status" value="1"/>
</dbReference>
<gene>
    <name evidence="2" type="ORF">BO83DRAFT_399867</name>
</gene>
<dbReference type="AlphaFoldDB" id="A0A317VBI1"/>
<keyword evidence="3" id="KW-1185">Reference proteome</keyword>
<evidence type="ECO:0000313" key="2">
    <source>
        <dbReference type="EMBL" id="PWY70739.1"/>
    </source>
</evidence>
<dbReference type="InterPro" id="IPR051678">
    <property type="entry name" value="AGP_Transferase"/>
</dbReference>
<dbReference type="GeneID" id="37055321"/>
<evidence type="ECO:0000259" key="1">
    <source>
        <dbReference type="Pfam" id="PF01636"/>
    </source>
</evidence>
<dbReference type="InterPro" id="IPR002575">
    <property type="entry name" value="Aminoglycoside_PTrfase"/>
</dbReference>
<dbReference type="SUPFAM" id="SSF56112">
    <property type="entry name" value="Protein kinase-like (PK-like)"/>
    <property type="match status" value="1"/>
</dbReference>
<dbReference type="Proteomes" id="UP000246171">
    <property type="component" value="Unassembled WGS sequence"/>
</dbReference>
<proteinExistence type="predicted"/>
<dbReference type="Gene3D" id="3.90.1200.10">
    <property type="match status" value="1"/>
</dbReference>
<organism evidence="2 3">
    <name type="scientific">Aspergillus eucalypticola (strain CBS 122712 / IBT 29274)</name>
    <dbReference type="NCBI Taxonomy" id="1448314"/>
    <lineage>
        <taxon>Eukaryota</taxon>
        <taxon>Fungi</taxon>
        <taxon>Dikarya</taxon>
        <taxon>Ascomycota</taxon>
        <taxon>Pezizomycotina</taxon>
        <taxon>Eurotiomycetes</taxon>
        <taxon>Eurotiomycetidae</taxon>
        <taxon>Eurotiales</taxon>
        <taxon>Aspergillaceae</taxon>
        <taxon>Aspergillus</taxon>
        <taxon>Aspergillus subgen. Circumdati</taxon>
    </lineage>
</organism>
<dbReference type="PANTHER" id="PTHR21310:SF48">
    <property type="entry name" value="AMINOGLYCOSIDE PHOSPHOTRANSFERASE DOMAIN-CONTAINING PROTEIN"/>
    <property type="match status" value="1"/>
</dbReference>
<evidence type="ECO:0000313" key="3">
    <source>
        <dbReference type="Proteomes" id="UP000246171"/>
    </source>
</evidence>
<accession>A0A317VBI1</accession>
<dbReference type="VEuPathDB" id="FungiDB:BO83DRAFT_399867"/>
<dbReference type="PANTHER" id="PTHR21310">
    <property type="entry name" value="AMINOGLYCOSIDE PHOSPHOTRANSFERASE-RELATED-RELATED"/>
    <property type="match status" value="1"/>
</dbReference>
<dbReference type="RefSeq" id="XP_025387076.1">
    <property type="nucleotide sequence ID" value="XM_025533359.1"/>
</dbReference>
<dbReference type="GO" id="GO:0016301">
    <property type="term" value="F:kinase activity"/>
    <property type="evidence" value="ECO:0007669"/>
    <property type="project" value="UniProtKB-KW"/>
</dbReference>
<dbReference type="OrthoDB" id="8300194at2759"/>
<dbReference type="InterPro" id="IPR011009">
    <property type="entry name" value="Kinase-like_dom_sf"/>
</dbReference>
<dbReference type="Pfam" id="PF01636">
    <property type="entry name" value="APH"/>
    <property type="match status" value="1"/>
</dbReference>
<reference evidence="2" key="1">
    <citation type="submission" date="2016-12" db="EMBL/GenBank/DDBJ databases">
        <title>The genomes of Aspergillus section Nigri reveals drivers in fungal speciation.</title>
        <authorList>
            <consortium name="DOE Joint Genome Institute"/>
            <person name="Vesth T.C."/>
            <person name="Nybo J."/>
            <person name="Theobald S."/>
            <person name="Brandl J."/>
            <person name="Frisvad J.C."/>
            <person name="Nielsen K.F."/>
            <person name="Lyhne E.K."/>
            <person name="Kogle M.E."/>
            <person name="Kuo A."/>
            <person name="Riley R."/>
            <person name="Clum A."/>
            <person name="Nolan M."/>
            <person name="Lipzen A."/>
            <person name="Salamov A."/>
            <person name="Henrissat B."/>
            <person name="Wiebenga A."/>
            <person name="De vries R.P."/>
            <person name="Grigoriev I.V."/>
            <person name="Mortensen U.H."/>
            <person name="Andersen M.R."/>
            <person name="Baker S.E."/>
        </authorList>
    </citation>
    <scope>NUCLEOTIDE SEQUENCE</scope>
    <source>
        <strain evidence="2">CBS 122712</strain>
    </source>
</reference>
<dbReference type="EMBL" id="MSFU01000016">
    <property type="protein sequence ID" value="PWY70739.1"/>
    <property type="molecule type" value="Genomic_DNA"/>
</dbReference>
<feature type="domain" description="Aminoglycoside phosphotransferase" evidence="1">
    <location>
        <begin position="40"/>
        <end position="194"/>
    </location>
</feature>
<protein>
    <submittedName>
        <fullName evidence="2">Kinase-like protein</fullName>
    </submittedName>
</protein>